<feature type="compositionally biased region" description="Polar residues" evidence="1">
    <location>
        <begin position="35"/>
        <end position="51"/>
    </location>
</feature>
<name>A0A6J7DLJ2_9ZZZZ</name>
<sequence>MPGLALQTKFDAAGIRPVRPVSSECVAERLRNENQRAQVGSSRSNLPDSSRAQKCARYERVLAEPALVRDLAAANKVFEALVAKAPVPVTRRGSFGASVAGFGVAGGAIASAANTSSRLY</sequence>
<organism evidence="2">
    <name type="scientific">freshwater metagenome</name>
    <dbReference type="NCBI Taxonomy" id="449393"/>
    <lineage>
        <taxon>unclassified sequences</taxon>
        <taxon>metagenomes</taxon>
        <taxon>ecological metagenomes</taxon>
    </lineage>
</organism>
<gene>
    <name evidence="2" type="ORF">UFOPK3402_00627</name>
</gene>
<protein>
    <submittedName>
        <fullName evidence="2">Unannotated protein</fullName>
    </submittedName>
</protein>
<feature type="region of interest" description="Disordered" evidence="1">
    <location>
        <begin position="32"/>
        <end position="51"/>
    </location>
</feature>
<proteinExistence type="predicted"/>
<evidence type="ECO:0000313" key="2">
    <source>
        <dbReference type="EMBL" id="CAB4869735.1"/>
    </source>
</evidence>
<evidence type="ECO:0000256" key="1">
    <source>
        <dbReference type="SAM" id="MobiDB-lite"/>
    </source>
</evidence>
<dbReference type="AlphaFoldDB" id="A0A6J7DLJ2"/>
<accession>A0A6J7DLJ2</accession>
<reference evidence="2" key="1">
    <citation type="submission" date="2020-05" db="EMBL/GenBank/DDBJ databases">
        <authorList>
            <person name="Chiriac C."/>
            <person name="Salcher M."/>
            <person name="Ghai R."/>
            <person name="Kavagutti S V."/>
        </authorList>
    </citation>
    <scope>NUCLEOTIDE SEQUENCE</scope>
</reference>
<dbReference type="EMBL" id="CAFBLS010000058">
    <property type="protein sequence ID" value="CAB4869735.1"/>
    <property type="molecule type" value="Genomic_DNA"/>
</dbReference>